<reference evidence="1" key="1">
    <citation type="submission" date="2014-11" db="EMBL/GenBank/DDBJ databases">
        <authorList>
            <person name="Amaro Gonzalez C."/>
        </authorList>
    </citation>
    <scope>NUCLEOTIDE SEQUENCE</scope>
</reference>
<accession>A0A0E9WEG9</accession>
<organism evidence="1">
    <name type="scientific">Anguilla anguilla</name>
    <name type="common">European freshwater eel</name>
    <name type="synonym">Muraena anguilla</name>
    <dbReference type="NCBI Taxonomy" id="7936"/>
    <lineage>
        <taxon>Eukaryota</taxon>
        <taxon>Metazoa</taxon>
        <taxon>Chordata</taxon>
        <taxon>Craniata</taxon>
        <taxon>Vertebrata</taxon>
        <taxon>Euteleostomi</taxon>
        <taxon>Actinopterygii</taxon>
        <taxon>Neopterygii</taxon>
        <taxon>Teleostei</taxon>
        <taxon>Anguilliformes</taxon>
        <taxon>Anguillidae</taxon>
        <taxon>Anguilla</taxon>
    </lineage>
</organism>
<reference evidence="1" key="2">
    <citation type="journal article" date="2015" name="Fish Shellfish Immunol.">
        <title>Early steps in the European eel (Anguilla anguilla)-Vibrio vulnificus interaction in the gills: Role of the RtxA13 toxin.</title>
        <authorList>
            <person name="Callol A."/>
            <person name="Pajuelo D."/>
            <person name="Ebbesson L."/>
            <person name="Teles M."/>
            <person name="MacKenzie S."/>
            <person name="Amaro C."/>
        </authorList>
    </citation>
    <scope>NUCLEOTIDE SEQUENCE</scope>
</reference>
<dbReference type="EMBL" id="GBXM01019808">
    <property type="protein sequence ID" value="JAH88769.1"/>
    <property type="molecule type" value="Transcribed_RNA"/>
</dbReference>
<name>A0A0E9WEG9_ANGAN</name>
<proteinExistence type="predicted"/>
<sequence>MQETLCVYAYTHAHNQQMQIQKDLGYAELSGCGLNDTITLSFQRSTGQQVHW</sequence>
<evidence type="ECO:0000313" key="1">
    <source>
        <dbReference type="EMBL" id="JAH88769.1"/>
    </source>
</evidence>
<dbReference type="AlphaFoldDB" id="A0A0E9WEG9"/>
<protein>
    <submittedName>
        <fullName evidence="1">Uncharacterized protein</fullName>
    </submittedName>
</protein>